<dbReference type="SUPFAM" id="SSF159664">
    <property type="entry name" value="CobE/GbiG C-terminal domain-like"/>
    <property type="match status" value="1"/>
</dbReference>
<dbReference type="InterPro" id="IPR036518">
    <property type="entry name" value="CobE/GbiG_C_sf"/>
</dbReference>
<proteinExistence type="predicted"/>
<dbReference type="PANTHER" id="PTHR37477:SF1">
    <property type="entry name" value="COBALT-PRECORRIN-5A HYDROLASE"/>
    <property type="match status" value="1"/>
</dbReference>
<reference evidence="2 3" key="1">
    <citation type="submission" date="2020-04" db="EMBL/GenBank/DDBJ databases">
        <title>Molecular characterization of pseudomonads from Agaricus bisporus reveal novel blotch 2 pathogens in Western Europe.</title>
        <authorList>
            <person name="Taparia T."/>
            <person name="Krijger M."/>
            <person name="Haynes E."/>
            <person name="Elpinstone J.G."/>
            <person name="Noble R."/>
            <person name="Van Der Wolf J."/>
        </authorList>
    </citation>
    <scope>NUCLEOTIDE SEQUENCE [LARGE SCALE GENOMIC DNA]</scope>
    <source>
        <strain evidence="2 3">IPO3737</strain>
    </source>
</reference>
<evidence type="ECO:0000313" key="3">
    <source>
        <dbReference type="Proteomes" id="UP000520592"/>
    </source>
</evidence>
<dbReference type="PANTHER" id="PTHR37477">
    <property type="entry name" value="COBALT-PRECORRIN-5A HYDROLASE"/>
    <property type="match status" value="1"/>
</dbReference>
<dbReference type="AlphaFoldDB" id="A0A7Y8CIU9"/>
<dbReference type="Gene3D" id="3.30.420.180">
    <property type="entry name" value="CobE/GbiG C-terminal domain"/>
    <property type="match status" value="1"/>
</dbReference>
<feature type="domain" description="CobE/GbiG C-terminal" evidence="1">
    <location>
        <begin position="10"/>
        <end position="134"/>
    </location>
</feature>
<comment type="caution">
    <text evidence="2">The sequence shown here is derived from an EMBL/GenBank/DDBJ whole genome shotgun (WGS) entry which is preliminary data.</text>
</comment>
<dbReference type="InterPro" id="IPR002750">
    <property type="entry name" value="CobE/GbiG_C"/>
</dbReference>
<protein>
    <submittedName>
        <fullName evidence="2">Cobalamin biosynthesis protein</fullName>
    </submittedName>
</protein>
<accession>A0A7Y8CIU9</accession>
<dbReference type="GO" id="GO:0009236">
    <property type="term" value="P:cobalamin biosynthetic process"/>
    <property type="evidence" value="ECO:0007669"/>
    <property type="project" value="InterPro"/>
</dbReference>
<evidence type="ECO:0000259" key="1">
    <source>
        <dbReference type="Pfam" id="PF01890"/>
    </source>
</evidence>
<organism evidence="2 3">
    <name type="scientific">Pseudomonas gingeri</name>
    <dbReference type="NCBI Taxonomy" id="117681"/>
    <lineage>
        <taxon>Bacteria</taxon>
        <taxon>Pseudomonadati</taxon>
        <taxon>Pseudomonadota</taxon>
        <taxon>Gammaproteobacteria</taxon>
        <taxon>Pseudomonadales</taxon>
        <taxon>Pseudomonadaceae</taxon>
        <taxon>Pseudomonas</taxon>
    </lineage>
</organism>
<gene>
    <name evidence="2" type="ORF">HX876_09655</name>
</gene>
<evidence type="ECO:0000313" key="2">
    <source>
        <dbReference type="EMBL" id="NWC32658.1"/>
    </source>
</evidence>
<dbReference type="InterPro" id="IPR052553">
    <property type="entry name" value="CbiG_hydrolase"/>
</dbReference>
<dbReference type="Pfam" id="PF01890">
    <property type="entry name" value="CbiG_C"/>
    <property type="match status" value="1"/>
</dbReference>
<dbReference type="RefSeq" id="WP_177056978.1">
    <property type="nucleotide sequence ID" value="NZ_JACAPB010000017.1"/>
</dbReference>
<dbReference type="Proteomes" id="UP000520592">
    <property type="component" value="Unassembled WGS sequence"/>
</dbReference>
<dbReference type="EMBL" id="JACAQD010000011">
    <property type="protein sequence ID" value="NWC32658.1"/>
    <property type="molecule type" value="Genomic_DNA"/>
</dbReference>
<name>A0A7Y8CIU9_9PSED</name>
<sequence length="147" mass="15626">MSETLATPILAVGFGCRQGCSAATLQALLEQSLLTHQIDLTQIKGLASIDGKRQEPGLLELAQRLNLPLLFFSADELAPYEPGLSHRSSLAFERTGCHGVAESAALALAERLGQACASLLISRQKHPLATFALAWTGQNPRQSPPPA</sequence>